<dbReference type="Pfam" id="PF09832">
    <property type="entry name" value="DUF2059"/>
    <property type="match status" value="1"/>
</dbReference>
<dbReference type="Proteomes" id="UP000245396">
    <property type="component" value="Unassembled WGS sequence"/>
</dbReference>
<dbReference type="InterPro" id="IPR018637">
    <property type="entry name" value="DUF2059"/>
</dbReference>
<keyword evidence="1" id="KW-0732">Signal</keyword>
<reference evidence="3 4" key="1">
    <citation type="submission" date="2018-05" db="EMBL/GenBank/DDBJ databases">
        <title>Genomic Encyclopedia of Type Strains, Phase IV (KMG-IV): sequencing the most valuable type-strain genomes for metagenomic binning, comparative biology and taxonomic classification.</title>
        <authorList>
            <person name="Goeker M."/>
        </authorList>
    </citation>
    <scope>NUCLEOTIDE SEQUENCE [LARGE SCALE GENOMIC DNA]</scope>
    <source>
        <strain evidence="3 4">DSM 6986</strain>
    </source>
</reference>
<feature type="chain" id="PRO_5016352301" description="DUF2059 domain-containing protein" evidence="1">
    <location>
        <begin position="29"/>
        <end position="185"/>
    </location>
</feature>
<dbReference type="AlphaFoldDB" id="A0A316C887"/>
<comment type="caution">
    <text evidence="3">The sequence shown here is derived from an EMBL/GenBank/DDBJ whole genome shotgun (WGS) entry which is preliminary data.</text>
</comment>
<feature type="signal peptide" evidence="1">
    <location>
        <begin position="1"/>
        <end position="28"/>
    </location>
</feature>
<accession>A0A316C887</accession>
<dbReference type="RefSeq" id="WP_019173158.1">
    <property type="nucleotide sequence ID" value="NZ_QGGG01000002.1"/>
</dbReference>
<evidence type="ECO:0000313" key="4">
    <source>
        <dbReference type="Proteomes" id="UP000245396"/>
    </source>
</evidence>
<organism evidence="3 4">
    <name type="scientific">Pseudaminobacter salicylatoxidans</name>
    <dbReference type="NCBI Taxonomy" id="93369"/>
    <lineage>
        <taxon>Bacteria</taxon>
        <taxon>Pseudomonadati</taxon>
        <taxon>Pseudomonadota</taxon>
        <taxon>Alphaproteobacteria</taxon>
        <taxon>Hyphomicrobiales</taxon>
        <taxon>Phyllobacteriaceae</taxon>
        <taxon>Pseudaminobacter</taxon>
    </lineage>
</organism>
<evidence type="ECO:0000259" key="2">
    <source>
        <dbReference type="Pfam" id="PF09832"/>
    </source>
</evidence>
<dbReference type="OrthoDB" id="5510290at2"/>
<dbReference type="STRING" id="1192868.GCA_000304395_03665"/>
<evidence type="ECO:0000313" key="3">
    <source>
        <dbReference type="EMBL" id="PWJ85979.1"/>
    </source>
</evidence>
<keyword evidence="4" id="KW-1185">Reference proteome</keyword>
<gene>
    <name evidence="3" type="ORF">C7441_102429</name>
</gene>
<sequence>MILVNRVRRFSAALVASAVLVSALPAFAEDISDAHLKAAREAVAAIKATDFYDGILPQAAAALKEQMIQKNPDLQEIITSTVDGTALKLAGRRADLEKEAALAYARVFSAEDLTAIATFYNSATGKKLLQDGPIVTREVAKAADIWQRGIARDLAEQAASALEVVLKEKGLIPQQPIKPEAAPAN</sequence>
<evidence type="ECO:0000256" key="1">
    <source>
        <dbReference type="SAM" id="SignalP"/>
    </source>
</evidence>
<feature type="domain" description="DUF2059" evidence="2">
    <location>
        <begin position="95"/>
        <end position="153"/>
    </location>
</feature>
<dbReference type="EMBL" id="QGGG01000002">
    <property type="protein sequence ID" value="PWJ85979.1"/>
    <property type="molecule type" value="Genomic_DNA"/>
</dbReference>
<protein>
    <recommendedName>
        <fullName evidence="2">DUF2059 domain-containing protein</fullName>
    </recommendedName>
</protein>
<name>A0A316C887_PSESE</name>
<proteinExistence type="predicted"/>